<dbReference type="AlphaFoldDB" id="A0A9X4NGT3"/>
<comment type="similarity">
    <text evidence="1">Belongs to the ROK (NagC/XylR) family.</text>
</comment>
<dbReference type="InterPro" id="IPR000600">
    <property type="entry name" value="ROK"/>
</dbReference>
<reference evidence="2" key="2">
    <citation type="journal article" date="2023" name="Food Microbiol.">
        <title>Evaluation of the fermentation potential of lactic acid bacteria isolated from herbs, fruits and vegetables as starter cultures in nut-based milk alternatives.</title>
        <authorList>
            <person name="Huang W."/>
            <person name="Dong A."/>
            <person name="Pham H.T."/>
            <person name="Zhou C."/>
            <person name="Huo Z."/>
            <person name="Watjen A.P."/>
            <person name="Prakash S."/>
            <person name="Bang-Berthelsen C.H."/>
            <person name="Turner M.S."/>
        </authorList>
    </citation>
    <scope>NUCLEOTIDE SEQUENCE</scope>
    <source>
        <strain evidence="2">3</strain>
    </source>
</reference>
<protein>
    <submittedName>
        <fullName evidence="2">ROK family protein</fullName>
    </submittedName>
</protein>
<dbReference type="Pfam" id="PF00480">
    <property type="entry name" value="ROK"/>
    <property type="match status" value="1"/>
</dbReference>
<organism evidence="2 3">
    <name type="scientific">Lactococcus lactis</name>
    <dbReference type="NCBI Taxonomy" id="1358"/>
    <lineage>
        <taxon>Bacteria</taxon>
        <taxon>Bacillati</taxon>
        <taxon>Bacillota</taxon>
        <taxon>Bacilli</taxon>
        <taxon>Lactobacillales</taxon>
        <taxon>Streptococcaceae</taxon>
        <taxon>Lactococcus</taxon>
    </lineage>
</organism>
<dbReference type="InterPro" id="IPR043129">
    <property type="entry name" value="ATPase_NBD"/>
</dbReference>
<sequence>MEKYLGIDIGGTFIKYGIITQDGEVLSRDKLPTMREQPVMVLEKLVEIIEEQKEKYDIEKVGISIPGVINSENRLVTSGAIEKMYEYDVSEIISKETGLDIKLTNDANAIASAEKWVGAGKDCKNFVCLPLGTGVGGAIVIDGKIVKGRGGAAGEFGMSLMGLGKREPVRYDSTSFYCGAVAGLCRMYNFKIGIRDFSKWERNIETILERAFQGQKEAIESLDEFYNNVAILLLNVSVSLDPEMILIGGGVSENEIIMRNIETEFRNLTIRYSDVTSLGVPEIKNCKLGNTAGMIGAVVPFVS</sequence>
<reference evidence="2" key="1">
    <citation type="submission" date="2022-10" db="EMBL/GenBank/DDBJ databases">
        <authorList>
            <person name="Turner M.S."/>
            <person name="Huang W."/>
        </authorList>
    </citation>
    <scope>NUCLEOTIDE SEQUENCE</scope>
    <source>
        <strain evidence="2">3</strain>
    </source>
</reference>
<name>A0A9X4NGT3_9LACT</name>
<proteinExistence type="inferred from homology"/>
<evidence type="ECO:0000313" key="2">
    <source>
        <dbReference type="EMBL" id="MDG4983785.1"/>
    </source>
</evidence>
<dbReference type="Proteomes" id="UP001152614">
    <property type="component" value="Unassembled WGS sequence"/>
</dbReference>
<dbReference type="RefSeq" id="WP_278228891.1">
    <property type="nucleotide sequence ID" value="NZ_JAOWLY010000005.1"/>
</dbReference>
<dbReference type="EMBL" id="JAOWLY010000005">
    <property type="protein sequence ID" value="MDG4983785.1"/>
    <property type="molecule type" value="Genomic_DNA"/>
</dbReference>
<accession>A0A9X4NGT3</accession>
<evidence type="ECO:0000256" key="1">
    <source>
        <dbReference type="ARBA" id="ARBA00006479"/>
    </source>
</evidence>
<evidence type="ECO:0000313" key="3">
    <source>
        <dbReference type="Proteomes" id="UP001152614"/>
    </source>
</evidence>
<dbReference type="Gene3D" id="3.30.420.40">
    <property type="match status" value="2"/>
</dbReference>
<dbReference type="SUPFAM" id="SSF53067">
    <property type="entry name" value="Actin-like ATPase domain"/>
    <property type="match status" value="1"/>
</dbReference>
<dbReference type="PANTHER" id="PTHR18964">
    <property type="entry name" value="ROK (REPRESSOR, ORF, KINASE) FAMILY"/>
    <property type="match status" value="1"/>
</dbReference>
<comment type="caution">
    <text evidence="2">The sequence shown here is derived from an EMBL/GenBank/DDBJ whole genome shotgun (WGS) entry which is preliminary data.</text>
</comment>
<gene>
    <name evidence="2" type="ORF">OGZ51_06445</name>
</gene>
<dbReference type="PANTHER" id="PTHR18964:SF170">
    <property type="entry name" value="SUGAR KINASE"/>
    <property type="match status" value="1"/>
</dbReference>